<reference evidence="2" key="1">
    <citation type="submission" date="2020-03" db="EMBL/GenBank/DDBJ databases">
        <title>A mixture of massive structural variations and highly conserved coding sequences in Ustilaginoidea virens genome.</title>
        <authorList>
            <person name="Zhang K."/>
            <person name="Zhao Z."/>
            <person name="Zhang Z."/>
            <person name="Li Y."/>
            <person name="Hsiang T."/>
            <person name="Sun W."/>
        </authorList>
    </citation>
    <scope>NUCLEOTIDE SEQUENCE</scope>
    <source>
        <strain evidence="2">UV-8b</strain>
    </source>
</reference>
<feature type="signal peptide" evidence="1">
    <location>
        <begin position="1"/>
        <end position="20"/>
    </location>
</feature>
<evidence type="ECO:0000256" key="1">
    <source>
        <dbReference type="SAM" id="SignalP"/>
    </source>
</evidence>
<protein>
    <submittedName>
        <fullName evidence="2">Uncharacterized protein</fullName>
    </submittedName>
</protein>
<accession>A0A8E5ML60</accession>
<dbReference type="RefSeq" id="XP_043001035.1">
    <property type="nucleotide sequence ID" value="XM_043145100.1"/>
</dbReference>
<dbReference type="AlphaFoldDB" id="A0A8E5ML60"/>
<keyword evidence="1" id="KW-0732">Signal</keyword>
<dbReference type="Proteomes" id="UP000027002">
    <property type="component" value="Chromosome 6"/>
</dbReference>
<sequence length="103" mass="11755">MHLLRIVIALATLLAPVAMAALRLRDTIHTENLRIYDSFMSQIHLPMVYHAYLKNNRVHIDVYDHEGGKIVNYATYKSSTRAAAFFQYVSEQPPWKAAHLASS</sequence>
<dbReference type="EMBL" id="CP072758">
    <property type="protein sequence ID" value="QUC23362.1"/>
    <property type="molecule type" value="Genomic_DNA"/>
</dbReference>
<gene>
    <name evidence="2" type="ORF">UV8b_07603</name>
</gene>
<proteinExistence type="predicted"/>
<feature type="chain" id="PRO_5034415182" evidence="1">
    <location>
        <begin position="21"/>
        <end position="103"/>
    </location>
</feature>
<organism evidence="2 3">
    <name type="scientific">Ustilaginoidea virens</name>
    <name type="common">Rice false smut fungus</name>
    <name type="synonym">Villosiclava virens</name>
    <dbReference type="NCBI Taxonomy" id="1159556"/>
    <lineage>
        <taxon>Eukaryota</taxon>
        <taxon>Fungi</taxon>
        <taxon>Dikarya</taxon>
        <taxon>Ascomycota</taxon>
        <taxon>Pezizomycotina</taxon>
        <taxon>Sordariomycetes</taxon>
        <taxon>Hypocreomycetidae</taxon>
        <taxon>Hypocreales</taxon>
        <taxon>Clavicipitaceae</taxon>
        <taxon>Ustilaginoidea</taxon>
    </lineage>
</organism>
<keyword evidence="3" id="KW-1185">Reference proteome</keyword>
<evidence type="ECO:0000313" key="2">
    <source>
        <dbReference type="EMBL" id="QUC23362.1"/>
    </source>
</evidence>
<name>A0A8E5ML60_USTVR</name>
<evidence type="ECO:0000313" key="3">
    <source>
        <dbReference type="Proteomes" id="UP000027002"/>
    </source>
</evidence>
<dbReference type="KEGG" id="uvi:66068380"/>
<dbReference type="GeneID" id="66068380"/>